<gene>
    <name evidence="15" type="ORF">EgrG_000791200</name>
</gene>
<dbReference type="GO" id="GO:0008270">
    <property type="term" value="F:zinc ion binding"/>
    <property type="evidence" value="ECO:0007669"/>
    <property type="project" value="UniProtKB-KW"/>
</dbReference>
<keyword evidence="4" id="KW-0808">Transferase</keyword>
<keyword evidence="9" id="KW-0862">Zinc</keyword>
<feature type="compositionally biased region" description="Low complexity" evidence="13">
    <location>
        <begin position="116"/>
        <end position="125"/>
    </location>
</feature>
<evidence type="ECO:0000256" key="1">
    <source>
        <dbReference type="ARBA" id="ARBA00000900"/>
    </source>
</evidence>
<dbReference type="CDD" id="cd16461">
    <property type="entry name" value="RING-H2_EL5-like"/>
    <property type="match status" value="1"/>
</dbReference>
<evidence type="ECO:0000256" key="3">
    <source>
        <dbReference type="ARBA" id="ARBA00012483"/>
    </source>
</evidence>
<evidence type="ECO:0000256" key="2">
    <source>
        <dbReference type="ARBA" id="ARBA00004141"/>
    </source>
</evidence>
<dbReference type="WBParaSite" id="EgrG_000791200">
    <property type="protein sequence ID" value="EgrG_000791200"/>
    <property type="gene ID" value="EgrG_000791200"/>
</dbReference>
<name>A0A068WD24_ECHGR</name>
<evidence type="ECO:0000256" key="6">
    <source>
        <dbReference type="ARBA" id="ARBA00022723"/>
    </source>
</evidence>
<evidence type="ECO:0000313" key="17">
    <source>
        <dbReference type="WBParaSite" id="EgrG_000791200"/>
    </source>
</evidence>
<keyword evidence="11" id="KW-0472">Membrane</keyword>
<accession>A0A068WD24</accession>
<dbReference type="SUPFAM" id="SSF57850">
    <property type="entry name" value="RING/U-box"/>
    <property type="match status" value="1"/>
</dbReference>
<evidence type="ECO:0000256" key="5">
    <source>
        <dbReference type="ARBA" id="ARBA00022692"/>
    </source>
</evidence>
<evidence type="ECO:0000256" key="13">
    <source>
        <dbReference type="SAM" id="MobiDB-lite"/>
    </source>
</evidence>
<keyword evidence="6" id="KW-0479">Metal-binding</keyword>
<dbReference type="InterPro" id="IPR013083">
    <property type="entry name" value="Znf_RING/FYVE/PHD"/>
</dbReference>
<evidence type="ECO:0000256" key="12">
    <source>
        <dbReference type="PROSITE-ProRule" id="PRU00175"/>
    </source>
</evidence>
<reference evidence="15" key="2">
    <citation type="submission" date="2014-06" db="EMBL/GenBank/DDBJ databases">
        <authorList>
            <person name="Aslett M."/>
        </authorList>
    </citation>
    <scope>NUCLEOTIDE SEQUENCE</scope>
</reference>
<feature type="compositionally biased region" description="Polar residues" evidence="13">
    <location>
        <begin position="242"/>
        <end position="254"/>
    </location>
</feature>
<dbReference type="InterPro" id="IPR001841">
    <property type="entry name" value="Znf_RING"/>
</dbReference>
<evidence type="ECO:0000256" key="9">
    <source>
        <dbReference type="ARBA" id="ARBA00022833"/>
    </source>
</evidence>
<dbReference type="Proteomes" id="UP000492820">
    <property type="component" value="Unassembled WGS sequence"/>
</dbReference>
<evidence type="ECO:0000313" key="15">
    <source>
        <dbReference type="EMBL" id="CDS15513.1"/>
    </source>
</evidence>
<feature type="compositionally biased region" description="Polar residues" evidence="13">
    <location>
        <begin position="105"/>
        <end position="115"/>
    </location>
</feature>
<keyword evidence="5" id="KW-0812">Transmembrane</keyword>
<protein>
    <recommendedName>
        <fullName evidence="3">RING-type E3 ubiquitin transferase</fullName>
        <ecNumber evidence="3">2.3.2.27</ecNumber>
    </recommendedName>
</protein>
<dbReference type="SMART" id="SM00184">
    <property type="entry name" value="RING"/>
    <property type="match status" value="1"/>
</dbReference>
<feature type="region of interest" description="Disordered" evidence="13">
    <location>
        <begin position="273"/>
        <end position="323"/>
    </location>
</feature>
<dbReference type="OrthoDB" id="8062037at2759"/>
<evidence type="ECO:0000256" key="10">
    <source>
        <dbReference type="ARBA" id="ARBA00022989"/>
    </source>
</evidence>
<keyword evidence="10" id="KW-1133">Transmembrane helix</keyword>
<keyword evidence="7 12" id="KW-0863">Zinc-finger</keyword>
<dbReference type="PROSITE" id="PS50089">
    <property type="entry name" value="ZF_RING_2"/>
    <property type="match status" value="1"/>
</dbReference>
<dbReference type="PANTHER" id="PTHR45977:SF4">
    <property type="entry name" value="RING-TYPE DOMAIN-CONTAINING PROTEIN"/>
    <property type="match status" value="1"/>
</dbReference>
<feature type="region of interest" description="Disordered" evidence="13">
    <location>
        <begin position="89"/>
        <end position="125"/>
    </location>
</feature>
<dbReference type="Gene3D" id="3.30.40.10">
    <property type="entry name" value="Zinc/RING finger domain, C3HC4 (zinc finger)"/>
    <property type="match status" value="1"/>
</dbReference>
<feature type="region of interest" description="Disordered" evidence="13">
    <location>
        <begin position="224"/>
        <end position="261"/>
    </location>
</feature>
<dbReference type="GO" id="GO:0016020">
    <property type="term" value="C:membrane"/>
    <property type="evidence" value="ECO:0007669"/>
    <property type="project" value="UniProtKB-SubCell"/>
</dbReference>
<evidence type="ECO:0000256" key="4">
    <source>
        <dbReference type="ARBA" id="ARBA00022679"/>
    </source>
</evidence>
<dbReference type="Pfam" id="PF13639">
    <property type="entry name" value="zf-RING_2"/>
    <property type="match status" value="1"/>
</dbReference>
<evidence type="ECO:0000313" key="16">
    <source>
        <dbReference type="Proteomes" id="UP000492820"/>
    </source>
</evidence>
<evidence type="ECO:0000256" key="7">
    <source>
        <dbReference type="ARBA" id="ARBA00022771"/>
    </source>
</evidence>
<evidence type="ECO:0000256" key="11">
    <source>
        <dbReference type="ARBA" id="ARBA00023136"/>
    </source>
</evidence>
<comment type="subcellular location">
    <subcellularLocation>
        <location evidence="2">Membrane</location>
        <topology evidence="2">Multi-pass membrane protein</topology>
    </subcellularLocation>
</comment>
<proteinExistence type="predicted"/>
<dbReference type="AlphaFoldDB" id="A0A068WD24"/>
<evidence type="ECO:0000259" key="14">
    <source>
        <dbReference type="PROSITE" id="PS50089"/>
    </source>
</evidence>
<feature type="domain" description="RING-type" evidence="14">
    <location>
        <begin position="167"/>
        <end position="208"/>
    </location>
</feature>
<organism evidence="15">
    <name type="scientific">Echinococcus granulosus</name>
    <name type="common">Hydatid tapeworm</name>
    <dbReference type="NCBI Taxonomy" id="6210"/>
    <lineage>
        <taxon>Eukaryota</taxon>
        <taxon>Metazoa</taxon>
        <taxon>Spiralia</taxon>
        <taxon>Lophotrochozoa</taxon>
        <taxon>Platyhelminthes</taxon>
        <taxon>Cestoda</taxon>
        <taxon>Eucestoda</taxon>
        <taxon>Cyclophyllidea</taxon>
        <taxon>Taeniidae</taxon>
        <taxon>Echinococcus</taxon>
        <taxon>Echinococcus granulosus group</taxon>
    </lineage>
</organism>
<reference evidence="17" key="3">
    <citation type="submission" date="2020-10" db="UniProtKB">
        <authorList>
            <consortium name="WormBaseParasite"/>
        </authorList>
    </citation>
    <scope>IDENTIFICATION</scope>
</reference>
<dbReference type="GO" id="GO:0016567">
    <property type="term" value="P:protein ubiquitination"/>
    <property type="evidence" value="ECO:0007669"/>
    <property type="project" value="TreeGrafter"/>
</dbReference>
<dbReference type="EMBL" id="LK028576">
    <property type="protein sequence ID" value="CDS15513.1"/>
    <property type="molecule type" value="Genomic_DNA"/>
</dbReference>
<dbReference type="PANTHER" id="PTHR45977">
    <property type="entry name" value="TARGET OF ERK KINASE MPK-1"/>
    <property type="match status" value="1"/>
</dbReference>
<sequence>MNDFFRQAAETFVSDSDNTNPLATQKFFNNPINICQRRIYHRQRRLQEYEMNLRRRSIPPPIPFSPSSRRAIHYLDYLPVTTVRVRNFNQGGSAEDNPQECPPSGSFSDKSPSNTANNASKIADSSKASDSALEYSLCIDRKAECRLRHLIPLQPLRVGPNGRKPECDICLSEYESGHKLRHLPCGHGFHRECIDTWLGTAETCPKCRKNVVGCLRRLQTKEAHMRSQSLTKPLPSLRVPSIPSSGTTDSSTTKPHCPVLVNHTRSSILRTQLAEQRRAAEAQSTSASIPISAPRAHGTVSVKPSGQASKPPLPPIASIQPSKVKGDMESISLATISTTSAATTAPDSDATADAPNITVPLPLQPIQRTLFVENRKENGEVCQEARKKAVEAALKRYECARQSFCENFYQEK</sequence>
<dbReference type="EC" id="2.3.2.27" evidence="3"/>
<dbReference type="GO" id="GO:0006511">
    <property type="term" value="P:ubiquitin-dependent protein catabolic process"/>
    <property type="evidence" value="ECO:0007669"/>
    <property type="project" value="TreeGrafter"/>
</dbReference>
<reference evidence="15 16" key="1">
    <citation type="journal article" date="2013" name="Nature">
        <title>The genomes of four tapeworm species reveal adaptations to parasitism.</title>
        <authorList>
            <person name="Tsai I.J."/>
            <person name="Zarowiecki M."/>
            <person name="Holroyd N."/>
            <person name="Garciarrubio A."/>
            <person name="Sanchez-Flores A."/>
            <person name="Brooks K.L."/>
            <person name="Tracey A."/>
            <person name="Bobes R.J."/>
            <person name="Fragoso G."/>
            <person name="Sciutto E."/>
            <person name="Aslett M."/>
            <person name="Beasley H."/>
            <person name="Bennett H.M."/>
            <person name="Cai J."/>
            <person name="Camicia F."/>
            <person name="Clark R."/>
            <person name="Cucher M."/>
            <person name="De Silva N."/>
            <person name="Day T.A."/>
            <person name="Deplazes P."/>
            <person name="Estrada K."/>
            <person name="Fernandez C."/>
            <person name="Holland P.W."/>
            <person name="Hou J."/>
            <person name="Hu S."/>
            <person name="Huckvale T."/>
            <person name="Hung S.S."/>
            <person name="Kamenetzky L."/>
            <person name="Keane J.A."/>
            <person name="Kiss F."/>
            <person name="Koziol U."/>
            <person name="Lambert O."/>
            <person name="Liu K."/>
            <person name="Luo X."/>
            <person name="Luo Y."/>
            <person name="Macchiaroli N."/>
            <person name="Nichol S."/>
            <person name="Paps J."/>
            <person name="Parkinson J."/>
            <person name="Pouchkina-Stantcheva N."/>
            <person name="Riddiford N."/>
            <person name="Rosenzvit M."/>
            <person name="Salinas G."/>
            <person name="Wasmuth J.D."/>
            <person name="Zamanian M."/>
            <person name="Zheng Y."/>
            <person name="Cai X."/>
            <person name="Soberon X."/>
            <person name="Olson P.D."/>
            <person name="Laclette J.P."/>
            <person name="Brehm K."/>
            <person name="Berriman M."/>
            <person name="Garciarrubio A."/>
            <person name="Bobes R.J."/>
            <person name="Fragoso G."/>
            <person name="Sanchez-Flores A."/>
            <person name="Estrada K."/>
            <person name="Cevallos M.A."/>
            <person name="Morett E."/>
            <person name="Gonzalez V."/>
            <person name="Portillo T."/>
            <person name="Ochoa-Leyva A."/>
            <person name="Jose M.V."/>
            <person name="Sciutto E."/>
            <person name="Landa A."/>
            <person name="Jimenez L."/>
            <person name="Valdes V."/>
            <person name="Carrero J.C."/>
            <person name="Larralde C."/>
            <person name="Morales-Montor J."/>
            <person name="Limon-Lason J."/>
            <person name="Soberon X."/>
            <person name="Laclette J.P."/>
        </authorList>
    </citation>
    <scope>NUCLEOTIDE SEQUENCE [LARGE SCALE GENOMIC DNA]</scope>
</reference>
<comment type="catalytic activity">
    <reaction evidence="1">
        <text>S-ubiquitinyl-[E2 ubiquitin-conjugating enzyme]-L-cysteine + [acceptor protein]-L-lysine = [E2 ubiquitin-conjugating enzyme]-L-cysteine + N(6)-ubiquitinyl-[acceptor protein]-L-lysine.</text>
        <dbReference type="EC" id="2.3.2.27"/>
    </reaction>
</comment>
<evidence type="ECO:0000256" key="8">
    <source>
        <dbReference type="ARBA" id="ARBA00022786"/>
    </source>
</evidence>
<keyword evidence="8" id="KW-0833">Ubl conjugation pathway</keyword>
<dbReference type="GO" id="GO:0061630">
    <property type="term" value="F:ubiquitin protein ligase activity"/>
    <property type="evidence" value="ECO:0007669"/>
    <property type="project" value="UniProtKB-EC"/>
</dbReference>